<name>A0ACC1KQQ2_9FUNG</name>
<dbReference type="EMBL" id="JANBUN010002991">
    <property type="protein sequence ID" value="KAJ2793142.1"/>
    <property type="molecule type" value="Genomic_DNA"/>
</dbReference>
<reference evidence="1" key="1">
    <citation type="submission" date="2022-07" db="EMBL/GenBank/DDBJ databases">
        <title>Phylogenomic reconstructions and comparative analyses of Kickxellomycotina fungi.</title>
        <authorList>
            <person name="Reynolds N.K."/>
            <person name="Stajich J.E."/>
            <person name="Barry K."/>
            <person name="Grigoriev I.V."/>
            <person name="Crous P."/>
            <person name="Smith M.E."/>
        </authorList>
    </citation>
    <scope>NUCLEOTIDE SEQUENCE</scope>
    <source>
        <strain evidence="1">BCRC 34780</strain>
    </source>
</reference>
<gene>
    <name evidence="1" type="primary">dcl1_2</name>
    <name evidence="1" type="ORF">H4R21_006010</name>
</gene>
<sequence>ARLGHKRSVECVVNPGSPTNVEGGEAKHRKVGAGDGGAKRQKAGGDDLAADDVYQELPPECWTIVQAPKILGDILESLVGAVLLDSGMDNEAARGVYMRLVSPFLDRFVDTGKLSLHPIIHCLLICQKWGCSMISWEGRAGDDQLDPDEKYQCSVLAHGQAISTGTGESPRHAKFNAAGALLQLIGAVAPNAIDGNLSAMHSLPAVDCAADGTQESMLDKLLRPICNCAERRQEEADMRAAAEAERAAAGDAAQSGETEMRATAEDAGQARAAA</sequence>
<dbReference type="Proteomes" id="UP001140087">
    <property type="component" value="Unassembled WGS sequence"/>
</dbReference>
<evidence type="ECO:0000313" key="2">
    <source>
        <dbReference type="Proteomes" id="UP001140087"/>
    </source>
</evidence>
<protein>
    <submittedName>
        <fullName evidence="1">Dicer-like protein 1</fullName>
    </submittedName>
</protein>
<proteinExistence type="predicted"/>
<comment type="caution">
    <text evidence="1">The sequence shown here is derived from an EMBL/GenBank/DDBJ whole genome shotgun (WGS) entry which is preliminary data.</text>
</comment>
<organism evidence="1 2">
    <name type="scientific">Coemansia helicoidea</name>
    <dbReference type="NCBI Taxonomy" id="1286919"/>
    <lineage>
        <taxon>Eukaryota</taxon>
        <taxon>Fungi</taxon>
        <taxon>Fungi incertae sedis</taxon>
        <taxon>Zoopagomycota</taxon>
        <taxon>Kickxellomycotina</taxon>
        <taxon>Kickxellomycetes</taxon>
        <taxon>Kickxellales</taxon>
        <taxon>Kickxellaceae</taxon>
        <taxon>Coemansia</taxon>
    </lineage>
</organism>
<accession>A0ACC1KQQ2</accession>
<keyword evidence="2" id="KW-1185">Reference proteome</keyword>
<evidence type="ECO:0000313" key="1">
    <source>
        <dbReference type="EMBL" id="KAJ2793142.1"/>
    </source>
</evidence>
<feature type="non-terminal residue" evidence="1">
    <location>
        <position position="1"/>
    </location>
</feature>